<keyword evidence="4" id="KW-0406">Ion transport</keyword>
<feature type="transmembrane region" description="Helical" evidence="9">
    <location>
        <begin position="636"/>
        <end position="663"/>
    </location>
</feature>
<protein>
    <recommendedName>
        <fullName evidence="10">Bicarbonate transporter-like transmembrane domain-containing protein</fullName>
    </recommendedName>
</protein>
<sequence>MEGAETFIVPLRGVKDDLRGRLLCYKQDWTGGFTAGFRILAPTTYIFFASAIPVISFGEQLERNTDGFITAVQTLASTALCGIIHSIIGGQPLLILGVAEPTVLMYTFMYNFAKHRPDLGSKLFLPWTAWVCVWSAVLLILLAILGACSIINRFTRLAGELFGLLIAVLFLQQAIKGLVDEFRVPERESPNLTEYQPCWRFANGMFALVLSFGLLLTALKSKTARSWRYGAGSIRGLIADYGVPLMVLMWTAVSYTPSHSIPDGVPRRLFSPNPWSPGAYENWTVIKDMTSVPVVYIIGAFIPATMVAVLYYFDHSVASQLAQQSEFNLRKPSSYHYDLLLLGFMVMICGLLGIPPSNGVIPQSPMHTKSLATLKHQLMRSRLVATARRCMNENGSLGQVYGRMQEAYQHMQTPLHYQQPSASNKGLKDPNVLQQTTGSNVVGLDEGREFDVEKNIDDLLPVEVKEQRVSNLLQSMMVGGCVAAMPLLKMIPTSVLWGYFAFMAIESLPGNQFWERILLLCTPPSRRYKEFDVEKNIDDLLPVEVKEQRVSNLLQSMMVGGCVAAMPLLKMIPTSVLWGYFAFMAIESLPGNQFWERILLLCTPPSRRYKVLEDYHATFVESVPFKTITIFTIFQAAYLVACLGITWIPIAGVLFPLMIMLLVPIRQFVLPKFFKRAHLQELDASDYEEFPALPFTTRSDEEGEWVSRSATFGDDKSISATFGAADEKEIMDGMVTRSRGELRRLCSSSSIRVAAASRSFNGRESGSSASPRLSDHHHHHQMVVHSPRIGIGGGGGGKGGTFSPRRSKLGGKNDH</sequence>
<feature type="transmembrane region" description="Helical" evidence="9">
    <location>
        <begin position="67"/>
        <end position="88"/>
    </location>
</feature>
<feature type="transmembrane region" description="Helical" evidence="9">
    <location>
        <begin position="124"/>
        <end position="145"/>
    </location>
</feature>
<comment type="subcellular location">
    <subcellularLocation>
        <location evidence="1">Membrane</location>
        <topology evidence="1">Multi-pass membrane protein</topology>
    </subcellularLocation>
</comment>
<dbReference type="GO" id="GO:0005886">
    <property type="term" value="C:plasma membrane"/>
    <property type="evidence" value="ECO:0007669"/>
    <property type="project" value="TreeGrafter"/>
</dbReference>
<evidence type="ECO:0000256" key="1">
    <source>
        <dbReference type="ARBA" id="ARBA00004141"/>
    </source>
</evidence>
<evidence type="ECO:0000256" key="6">
    <source>
        <dbReference type="ARBA" id="ARBA00022989"/>
    </source>
</evidence>
<feature type="domain" description="Bicarbonate transporter-like transmembrane" evidence="10">
    <location>
        <begin position="462"/>
        <end position="525"/>
    </location>
</feature>
<reference evidence="11 12" key="1">
    <citation type="submission" date="2018-04" db="EMBL/GenBank/DDBJ databases">
        <authorList>
            <person name="Vogel A."/>
        </authorList>
    </citation>
    <scope>NUCLEOTIDE SEQUENCE [LARGE SCALE GENOMIC DNA]</scope>
</reference>
<dbReference type="AlphaFoldDB" id="A0A484LKN6"/>
<feature type="transmembrane region" description="Helical" evidence="9">
    <location>
        <begin position="199"/>
        <end position="219"/>
    </location>
</feature>
<keyword evidence="5 9" id="KW-0812">Transmembrane</keyword>
<evidence type="ECO:0000256" key="5">
    <source>
        <dbReference type="ARBA" id="ARBA00022692"/>
    </source>
</evidence>
<evidence type="ECO:0000256" key="9">
    <source>
        <dbReference type="SAM" id="Phobius"/>
    </source>
</evidence>
<dbReference type="InterPro" id="IPR003020">
    <property type="entry name" value="HCO3_transpt_euk"/>
</dbReference>
<evidence type="ECO:0000256" key="2">
    <source>
        <dbReference type="ARBA" id="ARBA00006262"/>
    </source>
</evidence>
<dbReference type="PANTHER" id="PTHR11453">
    <property type="entry name" value="ANION EXCHANGE PROTEIN"/>
    <property type="match status" value="1"/>
</dbReference>
<dbReference type="Pfam" id="PF00955">
    <property type="entry name" value="HCO3_cotransp"/>
    <property type="match status" value="4"/>
</dbReference>
<organism evidence="11 12">
    <name type="scientific">Cuscuta campestris</name>
    <dbReference type="NCBI Taxonomy" id="132261"/>
    <lineage>
        <taxon>Eukaryota</taxon>
        <taxon>Viridiplantae</taxon>
        <taxon>Streptophyta</taxon>
        <taxon>Embryophyta</taxon>
        <taxon>Tracheophyta</taxon>
        <taxon>Spermatophyta</taxon>
        <taxon>Magnoliopsida</taxon>
        <taxon>eudicotyledons</taxon>
        <taxon>Gunneridae</taxon>
        <taxon>Pentapetalae</taxon>
        <taxon>asterids</taxon>
        <taxon>lamiids</taxon>
        <taxon>Solanales</taxon>
        <taxon>Convolvulaceae</taxon>
        <taxon>Cuscuteae</taxon>
        <taxon>Cuscuta</taxon>
        <taxon>Cuscuta subgen. Grammica</taxon>
        <taxon>Cuscuta sect. Cleistogrammica</taxon>
    </lineage>
</organism>
<dbReference type="OrthoDB" id="1735926at2759"/>
<accession>A0A484LKN6</accession>
<dbReference type="GO" id="GO:0005452">
    <property type="term" value="F:solute:inorganic anion antiporter activity"/>
    <property type="evidence" value="ECO:0007669"/>
    <property type="project" value="InterPro"/>
</dbReference>
<evidence type="ECO:0000313" key="11">
    <source>
        <dbReference type="EMBL" id="VFQ76960.1"/>
    </source>
</evidence>
<feature type="domain" description="Bicarbonate transporter-like transmembrane" evidence="10">
    <location>
        <begin position="205"/>
        <end position="376"/>
    </location>
</feature>
<evidence type="ECO:0000259" key="10">
    <source>
        <dbReference type="Pfam" id="PF00955"/>
    </source>
</evidence>
<dbReference type="Proteomes" id="UP000595140">
    <property type="component" value="Unassembled WGS sequence"/>
</dbReference>
<keyword evidence="4" id="KW-0039">Anion exchange</keyword>
<feature type="transmembrane region" description="Helical" evidence="9">
    <location>
        <begin position="93"/>
        <end position="112"/>
    </location>
</feature>
<gene>
    <name evidence="11" type="ORF">CCAM_LOCUS18736</name>
</gene>
<keyword evidence="7 9" id="KW-0472">Membrane</keyword>
<dbReference type="EMBL" id="OOIL02001580">
    <property type="protein sequence ID" value="VFQ76960.1"/>
    <property type="molecule type" value="Genomic_DNA"/>
</dbReference>
<keyword evidence="6 9" id="KW-1133">Transmembrane helix</keyword>
<dbReference type="FunFam" id="1.10.287.570:FF:000004">
    <property type="entry name" value="probable boron transporter 2"/>
    <property type="match status" value="1"/>
</dbReference>
<keyword evidence="12" id="KW-1185">Reference proteome</keyword>
<feature type="region of interest" description="Disordered" evidence="8">
    <location>
        <begin position="757"/>
        <end position="815"/>
    </location>
</feature>
<feature type="transmembrane region" description="Helical" evidence="9">
    <location>
        <begin position="334"/>
        <end position="354"/>
    </location>
</feature>
<feature type="transmembrane region" description="Helical" evidence="9">
    <location>
        <begin position="157"/>
        <end position="179"/>
    </location>
</feature>
<proteinExistence type="inferred from homology"/>
<feature type="compositionally biased region" description="Gly residues" evidence="8">
    <location>
        <begin position="790"/>
        <end position="800"/>
    </location>
</feature>
<feature type="compositionally biased region" description="Polar residues" evidence="8">
    <location>
        <begin position="760"/>
        <end position="771"/>
    </location>
</feature>
<feature type="domain" description="Bicarbonate transporter-like transmembrane" evidence="10">
    <location>
        <begin position="543"/>
        <end position="685"/>
    </location>
</feature>
<feature type="transmembrane region" description="Helical" evidence="9">
    <location>
        <begin position="35"/>
        <end position="55"/>
    </location>
</feature>
<feature type="transmembrane region" description="Helical" evidence="9">
    <location>
        <begin position="294"/>
        <end position="313"/>
    </location>
</feature>
<evidence type="ECO:0000256" key="7">
    <source>
        <dbReference type="ARBA" id="ARBA00023136"/>
    </source>
</evidence>
<dbReference type="GO" id="GO:0050801">
    <property type="term" value="P:monoatomic ion homeostasis"/>
    <property type="evidence" value="ECO:0007669"/>
    <property type="project" value="TreeGrafter"/>
</dbReference>
<dbReference type="GO" id="GO:0006820">
    <property type="term" value="P:monoatomic anion transport"/>
    <property type="evidence" value="ECO:0007669"/>
    <property type="project" value="InterPro"/>
</dbReference>
<dbReference type="Gene3D" id="1.10.287.570">
    <property type="entry name" value="Helical hairpin bin"/>
    <property type="match status" value="1"/>
</dbReference>
<feature type="domain" description="Bicarbonate transporter-like transmembrane" evidence="10">
    <location>
        <begin position="11"/>
        <end position="196"/>
    </location>
</feature>
<evidence type="ECO:0000256" key="4">
    <source>
        <dbReference type="ARBA" id="ARBA00022681"/>
    </source>
</evidence>
<dbReference type="InterPro" id="IPR011531">
    <property type="entry name" value="HCO3_transpt-like_TM_dom"/>
</dbReference>
<evidence type="ECO:0000256" key="3">
    <source>
        <dbReference type="ARBA" id="ARBA00022448"/>
    </source>
</evidence>
<dbReference type="PANTHER" id="PTHR11453:SF129">
    <property type="entry name" value="BORON TRANSPORTER 2-RELATED"/>
    <property type="match status" value="1"/>
</dbReference>
<evidence type="ECO:0000256" key="8">
    <source>
        <dbReference type="SAM" id="MobiDB-lite"/>
    </source>
</evidence>
<name>A0A484LKN6_9ASTE</name>
<comment type="similarity">
    <text evidence="2">Belongs to the anion exchanger (TC 2.A.31.3) family.</text>
</comment>
<evidence type="ECO:0000313" key="12">
    <source>
        <dbReference type="Proteomes" id="UP000595140"/>
    </source>
</evidence>
<keyword evidence="3" id="KW-0813">Transport</keyword>